<dbReference type="NCBIfam" id="TIGR00671">
    <property type="entry name" value="baf"/>
    <property type="match status" value="1"/>
</dbReference>
<keyword evidence="16" id="KW-0479">Metal-binding</keyword>
<evidence type="ECO:0000256" key="1">
    <source>
        <dbReference type="ARBA" id="ARBA00001206"/>
    </source>
</evidence>
<comment type="cofactor">
    <cofactor evidence="16">
        <name>NH4(+)</name>
        <dbReference type="ChEBI" id="CHEBI:28938"/>
    </cofactor>
    <cofactor evidence="16">
        <name>K(+)</name>
        <dbReference type="ChEBI" id="CHEBI:29103"/>
    </cofactor>
    <text evidence="16">A monovalent cation. Ammonium or potassium.</text>
</comment>
<keyword evidence="11 16" id="KW-0067">ATP-binding</keyword>
<dbReference type="InterPro" id="IPR043129">
    <property type="entry name" value="ATPase_NBD"/>
</dbReference>
<comment type="subunit">
    <text evidence="5 16">Homodimer.</text>
</comment>
<comment type="catalytic activity">
    <reaction evidence="1 16">
        <text>(R)-pantothenate + ATP = (R)-4'-phosphopantothenate + ADP + H(+)</text>
        <dbReference type="Rhea" id="RHEA:16373"/>
        <dbReference type="ChEBI" id="CHEBI:10986"/>
        <dbReference type="ChEBI" id="CHEBI:15378"/>
        <dbReference type="ChEBI" id="CHEBI:29032"/>
        <dbReference type="ChEBI" id="CHEBI:30616"/>
        <dbReference type="ChEBI" id="CHEBI:456216"/>
        <dbReference type="EC" id="2.7.1.33"/>
    </reaction>
</comment>
<dbReference type="GO" id="GO:0046872">
    <property type="term" value="F:metal ion binding"/>
    <property type="evidence" value="ECO:0007669"/>
    <property type="project" value="UniProtKB-KW"/>
</dbReference>
<dbReference type="PANTHER" id="PTHR34265">
    <property type="entry name" value="TYPE III PANTOTHENATE KINASE"/>
    <property type="match status" value="1"/>
</dbReference>
<comment type="subcellular location">
    <subcellularLocation>
        <location evidence="3 16">Cytoplasm</location>
    </subcellularLocation>
</comment>
<organism evidence="17 18">
    <name type="scientific">Intestinimonas butyriciproducens</name>
    <dbReference type="NCBI Taxonomy" id="1297617"/>
    <lineage>
        <taxon>Bacteria</taxon>
        <taxon>Bacillati</taxon>
        <taxon>Bacillota</taxon>
        <taxon>Clostridia</taxon>
        <taxon>Eubacteriales</taxon>
        <taxon>Intestinimonas</taxon>
    </lineage>
</organism>
<evidence type="ECO:0000313" key="18">
    <source>
        <dbReference type="Proteomes" id="UP000245778"/>
    </source>
</evidence>
<evidence type="ECO:0000256" key="12">
    <source>
        <dbReference type="ARBA" id="ARBA00022958"/>
    </source>
</evidence>
<keyword evidence="13 16" id="KW-0173">Coenzyme A biosynthesis</keyword>
<dbReference type="GO" id="GO:0005737">
    <property type="term" value="C:cytoplasm"/>
    <property type="evidence" value="ECO:0007669"/>
    <property type="project" value="UniProtKB-SubCell"/>
</dbReference>
<evidence type="ECO:0000256" key="8">
    <source>
        <dbReference type="ARBA" id="ARBA00022679"/>
    </source>
</evidence>
<keyword evidence="10 16" id="KW-0418">Kinase</keyword>
<evidence type="ECO:0000256" key="14">
    <source>
        <dbReference type="ARBA" id="ARBA00038036"/>
    </source>
</evidence>
<sequence length="263" mass="27627">MVLAIDIGNSTTTIALFGPDGKPAFRSDTATRRNTTRDQFAIVLKGIFDLYHADLTAIGGAVISSVVPSVTHAASASVELLTGKPPMMMSPGLKTGLNIKSDIHTQMGGDIVACSVAAIDKYPSPVIVIDMGTAITMSFLRGNVYEGCVIMPGVRVALEALSERAAALPHISITPPPSIFGHNTVDAMRAGVLYGNASMVDGMIGRLEEEAGISSAAVVATGGNAPDVLKYCKRDILYDADLLMNGLYLIYRKNTEGKGGRKI</sequence>
<keyword evidence="9 16" id="KW-0547">Nucleotide-binding</keyword>
<dbReference type="InterPro" id="IPR004619">
    <property type="entry name" value="Type_III_PanK"/>
</dbReference>
<dbReference type="HAMAP" id="MF_01274">
    <property type="entry name" value="Pantothen_kinase_3"/>
    <property type="match status" value="1"/>
</dbReference>
<keyword evidence="7 16" id="KW-0963">Cytoplasm</keyword>
<comment type="pathway">
    <text evidence="4 16">Cofactor biosynthesis; coenzyme A biosynthesis; CoA from (R)-pantothenate: step 1/5.</text>
</comment>
<comment type="similarity">
    <text evidence="14 16">Belongs to the type III pantothenate kinase family.</text>
</comment>
<evidence type="ECO:0000256" key="15">
    <source>
        <dbReference type="ARBA" id="ARBA00040883"/>
    </source>
</evidence>
<dbReference type="OrthoDB" id="9804707at2"/>
<protein>
    <recommendedName>
        <fullName evidence="15 16">Type III pantothenate kinase</fullName>
        <ecNumber evidence="6 16">2.7.1.33</ecNumber>
    </recommendedName>
    <alternativeName>
        <fullName evidence="16">PanK-III</fullName>
    </alternativeName>
    <alternativeName>
        <fullName evidence="16">Pantothenic acid kinase</fullName>
    </alternativeName>
</protein>
<gene>
    <name evidence="16" type="primary">coaX</name>
    <name evidence="17" type="ORF">C7373_102145</name>
</gene>
<dbReference type="AlphaFoldDB" id="A0A2U1CE14"/>
<feature type="binding site" evidence="16">
    <location>
        <begin position="6"/>
        <end position="13"/>
    </location>
    <ligand>
        <name>ATP</name>
        <dbReference type="ChEBI" id="CHEBI:30616"/>
    </ligand>
</feature>
<dbReference type="Gene3D" id="3.30.420.40">
    <property type="match status" value="2"/>
</dbReference>
<feature type="active site" description="Proton acceptor" evidence="16">
    <location>
        <position position="110"/>
    </location>
</feature>
<evidence type="ECO:0000256" key="3">
    <source>
        <dbReference type="ARBA" id="ARBA00004496"/>
    </source>
</evidence>
<evidence type="ECO:0000256" key="11">
    <source>
        <dbReference type="ARBA" id="ARBA00022840"/>
    </source>
</evidence>
<keyword evidence="12 16" id="KW-0630">Potassium</keyword>
<comment type="caution">
    <text evidence="16">Lacks conserved residue(s) required for the propagation of feature annotation.</text>
</comment>
<feature type="binding site" evidence="16">
    <location>
        <position position="184"/>
    </location>
    <ligand>
        <name>substrate</name>
    </ligand>
</feature>
<evidence type="ECO:0000313" key="17">
    <source>
        <dbReference type="EMBL" id="PVY59162.1"/>
    </source>
</evidence>
<feature type="binding site" evidence="16">
    <location>
        <begin position="108"/>
        <end position="111"/>
    </location>
    <ligand>
        <name>substrate</name>
    </ligand>
</feature>
<evidence type="ECO:0000256" key="10">
    <source>
        <dbReference type="ARBA" id="ARBA00022777"/>
    </source>
</evidence>
<dbReference type="GO" id="GO:0015937">
    <property type="term" value="P:coenzyme A biosynthetic process"/>
    <property type="evidence" value="ECO:0007669"/>
    <property type="project" value="UniProtKB-UniRule"/>
</dbReference>
<name>A0A2U1CE14_9FIRM</name>
<dbReference type="GO" id="GO:0004594">
    <property type="term" value="F:pantothenate kinase activity"/>
    <property type="evidence" value="ECO:0007669"/>
    <property type="project" value="UniProtKB-UniRule"/>
</dbReference>
<evidence type="ECO:0000256" key="7">
    <source>
        <dbReference type="ARBA" id="ARBA00022490"/>
    </source>
</evidence>
<feature type="binding site" evidence="16">
    <location>
        <position position="133"/>
    </location>
    <ligand>
        <name>ATP</name>
        <dbReference type="ChEBI" id="CHEBI:30616"/>
    </ligand>
</feature>
<dbReference type="CDD" id="cd24015">
    <property type="entry name" value="ASKHA_NBD_PanK-III"/>
    <property type="match status" value="1"/>
</dbReference>
<evidence type="ECO:0000256" key="16">
    <source>
        <dbReference type="HAMAP-Rule" id="MF_01274"/>
    </source>
</evidence>
<dbReference type="Proteomes" id="UP000245778">
    <property type="component" value="Unassembled WGS sequence"/>
</dbReference>
<feature type="binding site" evidence="16">
    <location>
        <position position="130"/>
    </location>
    <ligand>
        <name>K(+)</name>
        <dbReference type="ChEBI" id="CHEBI:29103"/>
    </ligand>
</feature>
<comment type="cofactor">
    <cofactor evidence="2">
        <name>K(+)</name>
        <dbReference type="ChEBI" id="CHEBI:29103"/>
    </cofactor>
</comment>
<dbReference type="EC" id="2.7.1.33" evidence="6 16"/>
<dbReference type="PANTHER" id="PTHR34265:SF1">
    <property type="entry name" value="TYPE III PANTOTHENATE KINASE"/>
    <property type="match status" value="1"/>
</dbReference>
<evidence type="ECO:0000256" key="4">
    <source>
        <dbReference type="ARBA" id="ARBA00005225"/>
    </source>
</evidence>
<comment type="caution">
    <text evidence="17">The sequence shown here is derived from an EMBL/GenBank/DDBJ whole genome shotgun (WGS) entry which is preliminary data.</text>
</comment>
<dbReference type="EMBL" id="QEKK01000002">
    <property type="protein sequence ID" value="PVY59162.1"/>
    <property type="molecule type" value="Genomic_DNA"/>
</dbReference>
<keyword evidence="8 16" id="KW-0808">Transferase</keyword>
<comment type="function">
    <text evidence="16">Catalyzes the phosphorylation of pantothenate (Pan), the first step in CoA biosynthesis.</text>
</comment>
<proteinExistence type="inferred from homology"/>
<evidence type="ECO:0000256" key="2">
    <source>
        <dbReference type="ARBA" id="ARBA00001958"/>
    </source>
</evidence>
<evidence type="ECO:0000256" key="6">
    <source>
        <dbReference type="ARBA" id="ARBA00012102"/>
    </source>
</evidence>
<dbReference type="GO" id="GO:0005524">
    <property type="term" value="F:ATP binding"/>
    <property type="evidence" value="ECO:0007669"/>
    <property type="project" value="UniProtKB-UniRule"/>
</dbReference>
<accession>A0A2U1CE14</accession>
<evidence type="ECO:0000256" key="13">
    <source>
        <dbReference type="ARBA" id="ARBA00022993"/>
    </source>
</evidence>
<dbReference type="SUPFAM" id="SSF53067">
    <property type="entry name" value="Actin-like ATPase domain"/>
    <property type="match status" value="2"/>
</dbReference>
<dbReference type="UniPathway" id="UPA00241">
    <property type="reaction ID" value="UER00352"/>
</dbReference>
<dbReference type="Pfam" id="PF03309">
    <property type="entry name" value="Pan_kinase"/>
    <property type="match status" value="1"/>
</dbReference>
<evidence type="ECO:0000256" key="5">
    <source>
        <dbReference type="ARBA" id="ARBA00011738"/>
    </source>
</evidence>
<evidence type="ECO:0000256" key="9">
    <source>
        <dbReference type="ARBA" id="ARBA00022741"/>
    </source>
</evidence>
<reference evidence="17 18" key="1">
    <citation type="submission" date="2018-04" db="EMBL/GenBank/DDBJ databases">
        <title>Genomic Encyclopedia of Type Strains, Phase IV (KMG-IV): sequencing the most valuable type-strain genomes for metagenomic binning, comparative biology and taxonomic classification.</title>
        <authorList>
            <person name="Goeker M."/>
        </authorList>
    </citation>
    <scope>NUCLEOTIDE SEQUENCE [LARGE SCALE GENOMIC DNA]</scope>
    <source>
        <strain evidence="17 18">DSM 26588</strain>
    </source>
</reference>